<proteinExistence type="evidence at transcript level"/>
<dbReference type="InterPro" id="IPR000690">
    <property type="entry name" value="Matrin/U1-C_Znf_C2H2"/>
</dbReference>
<dbReference type="PROSITE" id="PS01159">
    <property type="entry name" value="WW_DOMAIN_1"/>
    <property type="match status" value="1"/>
</dbReference>
<keyword evidence="3" id="KW-0863">Zinc-finger</keyword>
<dbReference type="PROSITE" id="PS50171">
    <property type="entry name" value="ZF_MATRIN"/>
    <property type="match status" value="1"/>
</dbReference>
<keyword evidence="5" id="KW-0539">Nucleus</keyword>
<dbReference type="Gene3D" id="2.20.70.10">
    <property type="match status" value="1"/>
</dbReference>
<dbReference type="Pfam" id="PF06220">
    <property type="entry name" value="zf-U1"/>
    <property type="match status" value="1"/>
</dbReference>
<evidence type="ECO:0000259" key="7">
    <source>
        <dbReference type="PROSITE" id="PS50020"/>
    </source>
</evidence>
<feature type="region of interest" description="Disordered" evidence="6">
    <location>
        <begin position="30"/>
        <end position="55"/>
    </location>
</feature>
<dbReference type="InterPro" id="IPR013085">
    <property type="entry name" value="U1-CZ_Znf_C2H2"/>
</dbReference>
<dbReference type="AlphaFoldDB" id="A0A6F9DXT0"/>
<evidence type="ECO:0000256" key="2">
    <source>
        <dbReference type="ARBA" id="ARBA00022723"/>
    </source>
</evidence>
<dbReference type="CDD" id="cd00201">
    <property type="entry name" value="WW"/>
    <property type="match status" value="1"/>
</dbReference>
<dbReference type="GO" id="GO:0008270">
    <property type="term" value="F:zinc ion binding"/>
    <property type="evidence" value="ECO:0007669"/>
    <property type="project" value="UniProtKB-KW"/>
</dbReference>
<dbReference type="PROSITE" id="PS50020">
    <property type="entry name" value="WW_DOMAIN_2"/>
    <property type="match status" value="1"/>
</dbReference>
<comment type="subcellular location">
    <subcellularLocation>
        <location evidence="1">Nucleus</location>
    </subcellularLocation>
</comment>
<evidence type="ECO:0000256" key="5">
    <source>
        <dbReference type="ARBA" id="ARBA00023242"/>
    </source>
</evidence>
<dbReference type="GO" id="GO:0071011">
    <property type="term" value="C:precatalytic spliceosome"/>
    <property type="evidence" value="ECO:0007669"/>
    <property type="project" value="TreeGrafter"/>
</dbReference>
<dbReference type="GO" id="GO:0003723">
    <property type="term" value="F:RNA binding"/>
    <property type="evidence" value="ECO:0007669"/>
    <property type="project" value="TreeGrafter"/>
</dbReference>
<keyword evidence="2" id="KW-0479">Metal-binding</keyword>
<dbReference type="InterPro" id="IPR003604">
    <property type="entry name" value="Matrin/U1-like-C_Znf_C2H2"/>
</dbReference>
<protein>
    <submittedName>
        <fullName evidence="9">ZF(U1like)-1 Zn-finger (U1-like)-1</fullName>
    </submittedName>
</protein>
<gene>
    <name evidence="9" type="primary">Wbp4</name>
</gene>
<evidence type="ECO:0000256" key="1">
    <source>
        <dbReference type="ARBA" id="ARBA00004123"/>
    </source>
</evidence>
<evidence type="ECO:0000256" key="6">
    <source>
        <dbReference type="SAM" id="MobiDB-lite"/>
    </source>
</evidence>
<dbReference type="GO" id="GO:0000398">
    <property type="term" value="P:mRNA splicing, via spliceosome"/>
    <property type="evidence" value="ECO:0007669"/>
    <property type="project" value="InterPro"/>
</dbReference>
<feature type="compositionally biased region" description="Basic residues" evidence="6">
    <location>
        <begin position="37"/>
        <end position="52"/>
    </location>
</feature>
<evidence type="ECO:0000313" key="9">
    <source>
        <dbReference type="EMBL" id="CAB3267675.1"/>
    </source>
</evidence>
<dbReference type="PANTHER" id="PTHR13173">
    <property type="entry name" value="WW DOMAIN BINDING PROTEIN 4"/>
    <property type="match status" value="1"/>
</dbReference>
<feature type="domain" description="WW" evidence="7">
    <location>
        <begin position="99"/>
        <end position="128"/>
    </location>
</feature>
<dbReference type="SMART" id="SM00451">
    <property type="entry name" value="ZnF_U1"/>
    <property type="match status" value="1"/>
</dbReference>
<keyword evidence="4" id="KW-0862">Zinc</keyword>
<dbReference type="InterPro" id="IPR036020">
    <property type="entry name" value="WW_dom_sf"/>
</dbReference>
<organism evidence="9">
    <name type="scientific">Phallusia mammillata</name>
    <dbReference type="NCBI Taxonomy" id="59560"/>
    <lineage>
        <taxon>Eukaryota</taxon>
        <taxon>Metazoa</taxon>
        <taxon>Chordata</taxon>
        <taxon>Tunicata</taxon>
        <taxon>Ascidiacea</taxon>
        <taxon>Phlebobranchia</taxon>
        <taxon>Ascidiidae</taxon>
        <taxon>Phallusia</taxon>
    </lineage>
</organism>
<dbReference type="Gene3D" id="3.30.160.60">
    <property type="entry name" value="Classic Zinc Finger"/>
    <property type="match status" value="1"/>
</dbReference>
<evidence type="ECO:0000256" key="3">
    <source>
        <dbReference type="ARBA" id="ARBA00022771"/>
    </source>
</evidence>
<dbReference type="PANTHER" id="PTHR13173:SF10">
    <property type="entry name" value="WW DOMAIN-BINDING PROTEIN 4"/>
    <property type="match status" value="1"/>
</dbReference>
<reference evidence="9" key="1">
    <citation type="submission" date="2020-04" db="EMBL/GenBank/DDBJ databases">
        <authorList>
            <person name="Neveu A P."/>
        </authorList>
    </citation>
    <scope>NUCLEOTIDE SEQUENCE</scope>
    <source>
        <tissue evidence="9">Whole embryo</tissue>
    </source>
</reference>
<dbReference type="EMBL" id="LR791813">
    <property type="protein sequence ID" value="CAB3267675.1"/>
    <property type="molecule type" value="mRNA"/>
</dbReference>
<evidence type="ECO:0000259" key="8">
    <source>
        <dbReference type="PROSITE" id="PS50171"/>
    </source>
</evidence>
<accession>A0A6F9DXT0</accession>
<evidence type="ECO:0000256" key="4">
    <source>
        <dbReference type="ARBA" id="ARBA00022833"/>
    </source>
</evidence>
<feature type="domain" description="Matrin-type" evidence="8">
    <location>
        <begin position="11"/>
        <end position="42"/>
    </location>
</feature>
<dbReference type="InterPro" id="IPR001202">
    <property type="entry name" value="WW_dom"/>
</dbReference>
<name>A0A6F9DXT0_9ASCI</name>
<dbReference type="InterPro" id="IPR040023">
    <property type="entry name" value="WBP4"/>
</dbReference>
<sequence>MASYWKSQPRKYCDVCKCWIADNKASIDFHEKGKSHQEKKKKQLGRLRKQGQKQHAIDQKAQGYLKQMEKAALKQYTQDLKDNGVNIKQALHDNKIKKNSWQSKETATGKTYYWNTITEETSWSKPDDLIRVEEIKGNQLPVREKTLPTSSKAVEKEMLPAPTPPQYDSSNPLGKWTVVESPLLQNTSDDAPLQAPAQKKIKFAEKTFEQFADKTDSQVSFKKTKCFHTARNRSIRKRTSDV</sequence>
<dbReference type="SUPFAM" id="SSF51045">
    <property type="entry name" value="WW domain"/>
    <property type="match status" value="1"/>
</dbReference>
<dbReference type="SMART" id="SM00456">
    <property type="entry name" value="WW"/>
    <property type="match status" value="1"/>
</dbReference>